<comment type="caution">
    <text evidence="1">The sequence shown here is derived from an EMBL/GenBank/DDBJ whole genome shotgun (WGS) entry which is preliminary data.</text>
</comment>
<dbReference type="InterPro" id="IPR021428">
    <property type="entry name" value="DUF3078"/>
</dbReference>
<dbReference type="OrthoDB" id="1495718at2"/>
<gene>
    <name evidence="1" type="ORF">E7Z59_03725</name>
</gene>
<organism evidence="1 2">
    <name type="scientific">Robertkochia marina</name>
    <dbReference type="NCBI Taxonomy" id="1227945"/>
    <lineage>
        <taxon>Bacteria</taxon>
        <taxon>Pseudomonadati</taxon>
        <taxon>Bacteroidota</taxon>
        <taxon>Flavobacteriia</taxon>
        <taxon>Flavobacteriales</taxon>
        <taxon>Flavobacteriaceae</taxon>
        <taxon>Robertkochia</taxon>
    </lineage>
</organism>
<protein>
    <submittedName>
        <fullName evidence="1">DUF3078 domain-containing protein</fullName>
    </submittedName>
</protein>
<dbReference type="Pfam" id="PF11276">
    <property type="entry name" value="DUF3078"/>
    <property type="match status" value="1"/>
</dbReference>
<dbReference type="AlphaFoldDB" id="A0A4S3M5F3"/>
<name>A0A4S3M5F3_9FLAO</name>
<reference evidence="1 2" key="1">
    <citation type="submission" date="2019-04" db="EMBL/GenBank/DDBJ databases">
        <title>Draft genome sequence of Robertkochia marina CC-AMO-30D.</title>
        <authorList>
            <person name="Hameed A."/>
            <person name="Lin S.-Y."/>
            <person name="Shahina M."/>
            <person name="Lai W.-A."/>
            <person name="Young C.-C."/>
        </authorList>
    </citation>
    <scope>NUCLEOTIDE SEQUENCE [LARGE SCALE GENOMIC DNA]</scope>
    <source>
        <strain evidence="1 2">CC-AMO-30D</strain>
    </source>
</reference>
<accession>A0A4S3M5F3</accession>
<dbReference type="Proteomes" id="UP000305939">
    <property type="component" value="Unassembled WGS sequence"/>
</dbReference>
<keyword evidence="2" id="KW-1185">Reference proteome</keyword>
<evidence type="ECO:0000313" key="1">
    <source>
        <dbReference type="EMBL" id="THD69447.1"/>
    </source>
</evidence>
<sequence length="342" mass="39192">MRYRILLLFVILCNYYQISAQNDSYVLEGKPFQDTLLIIKNDTLQIEQLLSSYQPTPPKWSKVNRLGFDLSEIAFLNWNAGGNNAITTLLRAEFNRKYKDRNIQWTNEMLFRFGLNLQEGQKLRKSDDVIQMNSTFGARHDALSDWYMSAKFNFQTQFASGYKYPDREQPISKFMAPGYLLLGVGAEYSPDNKDMSLYISPLTQKTTFVLDQSLADSGAFGVRPAAFDTLGVKIRDGQKVLTEIGILITHQIQRKIYENMFLASRIALYTDYLNSFGNIDINWILDLELRVNEYVKATLGTHIIYDNDVKFSETDAVTGENVPVGPRLQLKQLLGIGLIYNF</sequence>
<evidence type="ECO:0000313" key="2">
    <source>
        <dbReference type="Proteomes" id="UP000305939"/>
    </source>
</evidence>
<proteinExistence type="predicted"/>
<dbReference type="EMBL" id="SSMC01000001">
    <property type="protein sequence ID" value="THD69447.1"/>
    <property type="molecule type" value="Genomic_DNA"/>
</dbReference>